<accession>A0A1F7W5N4</accession>
<protein>
    <submittedName>
        <fullName evidence="1">Uncharacterized protein</fullName>
    </submittedName>
</protein>
<name>A0A1F7W5N4_9BACT</name>
<dbReference type="EMBL" id="MGFE01000023">
    <property type="protein sequence ID" value="OGL98122.1"/>
    <property type="molecule type" value="Genomic_DNA"/>
</dbReference>
<reference evidence="1 2" key="1">
    <citation type="journal article" date="2016" name="Nat. Commun.">
        <title>Thousands of microbial genomes shed light on interconnected biogeochemical processes in an aquifer system.</title>
        <authorList>
            <person name="Anantharaman K."/>
            <person name="Brown C.T."/>
            <person name="Hug L.A."/>
            <person name="Sharon I."/>
            <person name="Castelle C.J."/>
            <person name="Probst A.J."/>
            <person name="Thomas B.C."/>
            <person name="Singh A."/>
            <person name="Wilkins M.J."/>
            <person name="Karaoz U."/>
            <person name="Brodie E.L."/>
            <person name="Williams K.H."/>
            <person name="Hubbard S.S."/>
            <person name="Banfield J.F."/>
        </authorList>
    </citation>
    <scope>NUCLEOTIDE SEQUENCE [LARGE SCALE GENOMIC DNA]</scope>
</reference>
<evidence type="ECO:0000313" key="1">
    <source>
        <dbReference type="EMBL" id="OGL98122.1"/>
    </source>
</evidence>
<dbReference type="AlphaFoldDB" id="A0A1F7W5N4"/>
<evidence type="ECO:0000313" key="2">
    <source>
        <dbReference type="Proteomes" id="UP000176501"/>
    </source>
</evidence>
<gene>
    <name evidence="1" type="ORF">A2304_03505</name>
</gene>
<sequence length="136" mass="15035">MGLTVVESSTFQEGIVSYFPLSKAYFFTVKAQAAISDVVTRHFGAMPHADFLALLPSLKGQEVEVDDEGAVRLGSRLLGRIVLVRARYLAGEGEELDPSFSHIIALPGEEEELRVEAIKKLDTMIDALLLLRKKFE</sequence>
<comment type="caution">
    <text evidence="1">The sequence shown here is derived from an EMBL/GenBank/DDBJ whole genome shotgun (WGS) entry which is preliminary data.</text>
</comment>
<organism evidence="1 2">
    <name type="scientific">Candidatus Uhrbacteria bacterium RIFOXYB2_FULL_57_15</name>
    <dbReference type="NCBI Taxonomy" id="1802422"/>
    <lineage>
        <taxon>Bacteria</taxon>
        <taxon>Candidatus Uhriibacteriota</taxon>
    </lineage>
</organism>
<dbReference type="Proteomes" id="UP000176501">
    <property type="component" value="Unassembled WGS sequence"/>
</dbReference>
<proteinExistence type="predicted"/>